<sequence length="74" mass="8014">MDVMAAMPSSKLAANGHGGLSQVAAPYDVPGTDIVDQNFTRLFHIPPDFIHQLAAQTGYVNYEPTTSTLSPYYL</sequence>
<evidence type="ECO:0000313" key="1">
    <source>
        <dbReference type="EMBL" id="VDK61770.1"/>
    </source>
</evidence>
<reference evidence="1 2" key="1">
    <citation type="submission" date="2018-11" db="EMBL/GenBank/DDBJ databases">
        <authorList>
            <consortium name="Pathogen Informatics"/>
        </authorList>
    </citation>
    <scope>NUCLEOTIDE SEQUENCE [LARGE SCALE GENOMIC DNA]</scope>
</reference>
<organism evidence="1 2">
    <name type="scientific">Gongylonema pulchrum</name>
    <dbReference type="NCBI Taxonomy" id="637853"/>
    <lineage>
        <taxon>Eukaryota</taxon>
        <taxon>Metazoa</taxon>
        <taxon>Ecdysozoa</taxon>
        <taxon>Nematoda</taxon>
        <taxon>Chromadorea</taxon>
        <taxon>Rhabditida</taxon>
        <taxon>Spirurina</taxon>
        <taxon>Spiruromorpha</taxon>
        <taxon>Spiruroidea</taxon>
        <taxon>Gongylonematidae</taxon>
        <taxon>Gongylonema</taxon>
    </lineage>
</organism>
<dbReference type="OrthoDB" id="5872457at2759"/>
<dbReference type="Proteomes" id="UP000271098">
    <property type="component" value="Unassembled WGS sequence"/>
</dbReference>
<proteinExistence type="predicted"/>
<protein>
    <submittedName>
        <fullName evidence="1">Uncharacterized protein</fullName>
    </submittedName>
</protein>
<keyword evidence="2" id="KW-1185">Reference proteome</keyword>
<evidence type="ECO:0000313" key="2">
    <source>
        <dbReference type="Proteomes" id="UP000271098"/>
    </source>
</evidence>
<accession>A0A3P6S2P1</accession>
<dbReference type="EMBL" id="UYRT01023839">
    <property type="protein sequence ID" value="VDK61770.1"/>
    <property type="molecule type" value="Genomic_DNA"/>
</dbReference>
<name>A0A3P6S2P1_9BILA</name>
<dbReference type="AlphaFoldDB" id="A0A3P6S2P1"/>
<gene>
    <name evidence="1" type="ORF">GPUH_LOCUS8306</name>
</gene>